<name>A0A1Y3B0X8_EURMA</name>
<evidence type="ECO:0000313" key="2">
    <source>
        <dbReference type="Proteomes" id="UP000194236"/>
    </source>
</evidence>
<reference evidence="1 2" key="1">
    <citation type="submission" date="2017-03" db="EMBL/GenBank/DDBJ databases">
        <title>Genome Survey of Euroglyphus maynei.</title>
        <authorList>
            <person name="Arlian L.G."/>
            <person name="Morgan M.S."/>
            <person name="Rider S.D."/>
        </authorList>
    </citation>
    <scope>NUCLEOTIDE SEQUENCE [LARGE SCALE GENOMIC DNA]</scope>
    <source>
        <strain evidence="1">Arlian Lab</strain>
        <tissue evidence="1">Whole body</tissue>
    </source>
</reference>
<evidence type="ECO:0008006" key="3">
    <source>
        <dbReference type="Google" id="ProtNLM"/>
    </source>
</evidence>
<accession>A0A1Y3B0X8</accession>
<protein>
    <recommendedName>
        <fullName evidence="3">Peptidase aspartic putative domain-containing protein</fullName>
    </recommendedName>
</protein>
<gene>
    <name evidence="1" type="ORF">BLA29_011373</name>
</gene>
<comment type="caution">
    <text evidence="1">The sequence shown here is derived from an EMBL/GenBank/DDBJ whole genome shotgun (WGS) entry which is preliminary data.</text>
</comment>
<proteinExistence type="predicted"/>
<dbReference type="Proteomes" id="UP000194236">
    <property type="component" value="Unassembled WGS sequence"/>
</dbReference>
<evidence type="ECO:0000313" key="1">
    <source>
        <dbReference type="EMBL" id="OTF74449.1"/>
    </source>
</evidence>
<dbReference type="AlphaFoldDB" id="A0A1Y3B0X8"/>
<organism evidence="1 2">
    <name type="scientific">Euroglyphus maynei</name>
    <name type="common">Mayne's house dust mite</name>
    <dbReference type="NCBI Taxonomy" id="6958"/>
    <lineage>
        <taxon>Eukaryota</taxon>
        <taxon>Metazoa</taxon>
        <taxon>Ecdysozoa</taxon>
        <taxon>Arthropoda</taxon>
        <taxon>Chelicerata</taxon>
        <taxon>Arachnida</taxon>
        <taxon>Acari</taxon>
        <taxon>Acariformes</taxon>
        <taxon>Sarcoptiformes</taxon>
        <taxon>Astigmata</taxon>
        <taxon>Psoroptidia</taxon>
        <taxon>Analgoidea</taxon>
        <taxon>Pyroglyphidae</taxon>
        <taxon>Pyroglyphinae</taxon>
        <taxon>Euroglyphus</taxon>
    </lineage>
</organism>
<sequence>MDTLSHTEPTVTGHQMTKIAMPIWNGEHKELEFRINDKLEKLYFDCIASDQQQSIRNQNINFHDAQQQVDMLIGLDNINQIQLAEEKRLSKDVIAKRTTIGWVVFGQSMMTNILLNVNQAPIVESALD</sequence>
<dbReference type="EMBL" id="MUJZ01047027">
    <property type="protein sequence ID" value="OTF74449.1"/>
    <property type="molecule type" value="Genomic_DNA"/>
</dbReference>
<keyword evidence="2" id="KW-1185">Reference proteome</keyword>